<organism evidence="3 4">
    <name type="scientific">Mytilus edulis</name>
    <name type="common">Blue mussel</name>
    <dbReference type="NCBI Taxonomy" id="6550"/>
    <lineage>
        <taxon>Eukaryota</taxon>
        <taxon>Metazoa</taxon>
        <taxon>Spiralia</taxon>
        <taxon>Lophotrochozoa</taxon>
        <taxon>Mollusca</taxon>
        <taxon>Bivalvia</taxon>
        <taxon>Autobranchia</taxon>
        <taxon>Pteriomorphia</taxon>
        <taxon>Mytilida</taxon>
        <taxon>Mytiloidea</taxon>
        <taxon>Mytilidae</taxon>
        <taxon>Mytilinae</taxon>
        <taxon>Mytilus</taxon>
    </lineage>
</organism>
<feature type="transmembrane region" description="Helical" evidence="2">
    <location>
        <begin position="9"/>
        <end position="28"/>
    </location>
</feature>
<feature type="region of interest" description="Disordered" evidence="1">
    <location>
        <begin position="98"/>
        <end position="118"/>
    </location>
</feature>
<keyword evidence="2" id="KW-1133">Transmembrane helix</keyword>
<keyword evidence="2" id="KW-0812">Transmembrane</keyword>
<sequence length="1197" mass="135170">MSKNSGKSIYNIFLLVPYLAASASFQFVDQFVPTSQFGSFEIFKTLDPQTGRGGPSVGRNDILIQMLDYTVQTFYPENGNSTTNKKAPIVNRKRPRPEEDILLDEAVPPEKKPRQTGSCTTQSLTLEYIKPTETTCYTLPDCTGFQCCVDASVIGRSFLYKISVDACKYKLTVAIEGLEYEQNLLTYKFGTQDKFYINGVFKMDYQIEELPIDGSYLLSVTLSVCLEANADCTVQRVVASSLKIDKPTCTSTGQFAIPGSLQQFYMENVVRVDYVIYDLTNDYQYLVDMNISICYESSAPCEFESMIFHSSVLHKKPCQWKTGFRDPNFSESGWRNDMNITSNAQLFPVDTARLTEALYVGPYQADTPCQGYNSPYTGAINGWKDECSASNLENLPSDMMKCYIPPTCSFVRCCHEVDLLGTTMETELEIDSCNFELSVRIEKLEFKVPFHDYQWGFSLYTYLINRNHGPSDPLTPNLLLQFMEDTNLAPFMQDEMCNRTGALYNNGSWTQDCAANLTLPTLSDKVSGHITTMCTGVQGCIENDFIQRSIEFSLLLDPCSNRLSISIERARYNRTLGDFEFGEDHYYNLQGIVRLKYNIEDLHTEHYYLLNVVAYFCYETSGIICTLENTFTIFENTKLPKRVCSYDQGFKTSGFSKTQWYADNGIPDGQVLPDWAASSFLDDLHIAAYLQTDQCGQTSQQYTNGWNLGCTKTVSLPNITDSTKCHLTSACTAVECCTEIDFLSRSFRTYLHIDPCKQVLYLGIERFSRNVSLIDYMEGSYIIEDIPGESMYLVSMNISYCYEDGQPCYMVTTMFDNTRLPKDLCEWKTDYHIPNFSFETWQGDQGLTIGDPLPIWAEYLLYEQTGLSPYLQDSQSQCSRSSAKFNSSIAGGWIDECSMNTTIQDLSSSYTDITCHVTSSCTEVECCVDSVKLQRPFHVVVKLDPCDFVINVGIENFQYKLAMADYTFGEQRNFSLGGIVKTQFTVYDIESENAYLIDMNVAVCTESALACEQDYVIAQNVLLHKKQCTWDAGFVHQNLSLTQFKADNKISGNLKSYDASRFLDEAFVLFYLLATPCDRSGNLYSSGTNGWTTACSIVPTSSLPALSNTVSCNIDNTCEKFTCCFEETELGRSIEASVQIDACKGELIVTLERMTRTISLVGYVWGNYSKIFKKASKKERYVMVNLGADNEKIFKGI</sequence>
<comment type="caution">
    <text evidence="3">The sequence shown here is derived from an EMBL/GenBank/DDBJ whole genome shotgun (WGS) entry which is preliminary data.</text>
</comment>
<reference evidence="3" key="1">
    <citation type="submission" date="2021-03" db="EMBL/GenBank/DDBJ databases">
        <authorList>
            <person name="Bekaert M."/>
        </authorList>
    </citation>
    <scope>NUCLEOTIDE SEQUENCE</scope>
</reference>
<dbReference type="EMBL" id="CAJPWZ010000918">
    <property type="protein sequence ID" value="CAG2203443.1"/>
    <property type="molecule type" value="Genomic_DNA"/>
</dbReference>
<dbReference type="Proteomes" id="UP000683360">
    <property type="component" value="Unassembled WGS sequence"/>
</dbReference>
<evidence type="ECO:0000313" key="3">
    <source>
        <dbReference type="EMBL" id="CAG2203443.1"/>
    </source>
</evidence>
<accession>A0A8S3R6W8</accession>
<protein>
    <submittedName>
        <fullName evidence="3">Uncharacterized protein</fullName>
    </submittedName>
</protein>
<evidence type="ECO:0000256" key="1">
    <source>
        <dbReference type="SAM" id="MobiDB-lite"/>
    </source>
</evidence>
<gene>
    <name evidence="3" type="ORF">MEDL_17937</name>
</gene>
<keyword evidence="2" id="KW-0472">Membrane</keyword>
<proteinExistence type="predicted"/>
<evidence type="ECO:0000313" key="4">
    <source>
        <dbReference type="Proteomes" id="UP000683360"/>
    </source>
</evidence>
<evidence type="ECO:0000256" key="2">
    <source>
        <dbReference type="SAM" id="Phobius"/>
    </source>
</evidence>
<keyword evidence="4" id="KW-1185">Reference proteome</keyword>
<dbReference type="AlphaFoldDB" id="A0A8S3R6W8"/>
<name>A0A8S3R6W8_MYTED</name>
<dbReference type="OrthoDB" id="6129396at2759"/>
<dbReference type="PANTHER" id="PTHR12153">
    <property type="entry name" value="SELENOPROTEIN O"/>
    <property type="match status" value="1"/>
</dbReference>
<dbReference type="PANTHER" id="PTHR12153:SF15">
    <property type="entry name" value="PROTEIN ADENYLYLTRANSFERASE SELO, MITOCHONDRIAL"/>
    <property type="match status" value="1"/>
</dbReference>